<protein>
    <submittedName>
        <fullName evidence="1">Secreted protein</fullName>
    </submittedName>
</protein>
<dbReference type="Proteomes" id="UP000003844">
    <property type="component" value="Unassembled WGS sequence"/>
</dbReference>
<name>H2BUF4_GILLR</name>
<evidence type="ECO:0000313" key="1">
    <source>
        <dbReference type="EMBL" id="EHQ03832.1"/>
    </source>
</evidence>
<dbReference type="STRING" id="865937.Gilli_3225"/>
<reference evidence="2" key="1">
    <citation type="journal article" date="2012" name="Stand. Genomic Sci.">
        <title>Genome sequence of the Antarctic rhodopsins-containing flavobacterium Gillisia limnaea type strain (R-8282(T)).</title>
        <authorList>
            <person name="Riedel T."/>
            <person name="Held B."/>
            <person name="Nolan M."/>
            <person name="Lucas S."/>
            <person name="Lapidus A."/>
            <person name="Tice H."/>
            <person name="Del Rio T.G."/>
            <person name="Cheng J.F."/>
            <person name="Han C."/>
            <person name="Tapia R."/>
            <person name="Goodwin L.A."/>
            <person name="Pitluck S."/>
            <person name="Liolios K."/>
            <person name="Mavromatis K."/>
            <person name="Pagani I."/>
            <person name="Ivanova N."/>
            <person name="Mikhailova N."/>
            <person name="Pati A."/>
            <person name="Chen A."/>
            <person name="Palaniappan K."/>
            <person name="Land M."/>
            <person name="Rohde M."/>
            <person name="Tindall B.J."/>
            <person name="Detter J.C."/>
            <person name="Goker M."/>
            <person name="Bristow J."/>
            <person name="Eisen J.A."/>
            <person name="Markowitz V."/>
            <person name="Hugenholtz P."/>
            <person name="Kyrpides N.C."/>
            <person name="Klenk H.P."/>
            <person name="Woyke T."/>
        </authorList>
    </citation>
    <scope>NUCLEOTIDE SEQUENCE [LARGE SCALE GENOMIC DNA]</scope>
    <source>
        <strain evidence="2">DSM 15749 / LMG 21470 / R-8282</strain>
    </source>
</reference>
<gene>
    <name evidence="1" type="ORF">Gilli_3225</name>
</gene>
<proteinExistence type="predicted"/>
<organism evidence="1 2">
    <name type="scientific">Gillisia limnaea (strain DSM 15749 / LMG 21470 / R-8282)</name>
    <dbReference type="NCBI Taxonomy" id="865937"/>
    <lineage>
        <taxon>Bacteria</taxon>
        <taxon>Pseudomonadati</taxon>
        <taxon>Bacteroidota</taxon>
        <taxon>Flavobacteriia</taxon>
        <taxon>Flavobacteriales</taxon>
        <taxon>Flavobacteriaceae</taxon>
        <taxon>Gillisia</taxon>
    </lineage>
</organism>
<dbReference type="eggNOG" id="COG2856">
    <property type="taxonomic scope" value="Bacteria"/>
</dbReference>
<sequence length="190" mass="22059">MIFENKVVPEAIAKEVQIALSHYPDLRETPIEFRFKKKIKKSFMQAQPKFSGLFKNKKDRSYLIMISESFHIENEEFEISEIPSEVLIGWIGHELGHVMDYQERSGFNLLIFGIKYLTSRGFIKEAERAADTFAVNHGMGDYILATKDFILNHAHLSERYKARIKRLYLSPDEILLLVDKLPIPDLPEGE</sequence>
<dbReference type="EMBL" id="JH594606">
    <property type="protein sequence ID" value="EHQ03832.1"/>
    <property type="molecule type" value="Genomic_DNA"/>
</dbReference>
<keyword evidence="2" id="KW-1185">Reference proteome</keyword>
<dbReference type="HOGENOM" id="CLU_100520_0_0_10"/>
<dbReference type="AlphaFoldDB" id="H2BUF4"/>
<accession>H2BUF4</accession>
<evidence type="ECO:0000313" key="2">
    <source>
        <dbReference type="Proteomes" id="UP000003844"/>
    </source>
</evidence>